<protein>
    <submittedName>
        <fullName evidence="2">Uncharacterized protein</fullName>
    </submittedName>
</protein>
<dbReference type="InterPro" id="IPR025204">
    <property type="entry name" value="CENP-L"/>
</dbReference>
<dbReference type="Proteomes" id="UP000837801">
    <property type="component" value="Unassembled WGS sequence"/>
</dbReference>
<dbReference type="EMBL" id="CAKXYY010000001">
    <property type="protein sequence ID" value="CAH2350530.1"/>
    <property type="molecule type" value="Genomic_DNA"/>
</dbReference>
<dbReference type="OrthoDB" id="4094067at2759"/>
<gene>
    <name evidence="2" type="ORF">CLIB1423_01S12200</name>
</gene>
<evidence type="ECO:0000256" key="1">
    <source>
        <dbReference type="SAM" id="MobiDB-lite"/>
    </source>
</evidence>
<keyword evidence="3" id="KW-1185">Reference proteome</keyword>
<comment type="caution">
    <text evidence="2">The sequence shown here is derived from an EMBL/GenBank/DDBJ whole genome shotgun (WGS) entry which is preliminary data.</text>
</comment>
<evidence type="ECO:0000313" key="2">
    <source>
        <dbReference type="EMBL" id="CAH2350530.1"/>
    </source>
</evidence>
<feature type="region of interest" description="Disordered" evidence="1">
    <location>
        <begin position="261"/>
        <end position="288"/>
    </location>
</feature>
<reference evidence="2" key="1">
    <citation type="submission" date="2022-03" db="EMBL/GenBank/DDBJ databases">
        <authorList>
            <person name="Legras J.-L."/>
            <person name="Devillers H."/>
            <person name="Grondin C."/>
        </authorList>
    </citation>
    <scope>NUCLEOTIDE SEQUENCE</scope>
    <source>
        <strain evidence="2">CLIB 1423</strain>
    </source>
</reference>
<organism evidence="2 3">
    <name type="scientific">[Candida] railenensis</name>
    <dbReference type="NCBI Taxonomy" id="45579"/>
    <lineage>
        <taxon>Eukaryota</taxon>
        <taxon>Fungi</taxon>
        <taxon>Dikarya</taxon>
        <taxon>Ascomycota</taxon>
        <taxon>Saccharomycotina</taxon>
        <taxon>Pichiomycetes</taxon>
        <taxon>Debaryomycetaceae</taxon>
        <taxon>Kurtzmaniella</taxon>
    </lineage>
</organism>
<sequence>MGHHFLPTSIPASMSIENVFLDQTFQLYKANGSPSASFIYGEEEEGEKEGFSTFLENFAKFLYNHLSRTNPSILQSTSELISSINDYKDLLRQLRVTKGRESTERTGNEEENEDANAPSYSMIFFSIRHSNLRILQKQSVVFITKREEQNQGQQNNLREEGKNFSTIVLVRASNPSISEGLLTVLEESVQLGYPLVIKPERISQGYIKDTINKMSEVKSVQEFGDVELSFQTSNIVGDSLRQVSVCIPQADLERLNQVQQRQQQEQLEQQQQQQQQRNSEHQADPPTLPSAGPSLVAAIFSHLQKITALNLNLVPLSRFTSQIVNISQEGKIKIHRGIDGQNHEQIFSKSLVWRLLISLFNK</sequence>
<evidence type="ECO:0000313" key="3">
    <source>
        <dbReference type="Proteomes" id="UP000837801"/>
    </source>
</evidence>
<dbReference type="AlphaFoldDB" id="A0A9P0QKV9"/>
<dbReference type="Pfam" id="PF13092">
    <property type="entry name" value="CENP-L"/>
    <property type="match status" value="1"/>
</dbReference>
<feature type="compositionally biased region" description="Low complexity" evidence="1">
    <location>
        <begin position="261"/>
        <end position="277"/>
    </location>
</feature>
<proteinExistence type="predicted"/>
<accession>A0A9P0QKV9</accession>
<name>A0A9P0QKV9_9ASCO</name>